<organism evidence="2 3">
    <name type="scientific">Bacillus xiapuensis</name>
    <dbReference type="NCBI Taxonomy" id="2014075"/>
    <lineage>
        <taxon>Bacteria</taxon>
        <taxon>Bacillati</taxon>
        <taxon>Bacillota</taxon>
        <taxon>Bacilli</taxon>
        <taxon>Bacillales</taxon>
        <taxon>Bacillaceae</taxon>
        <taxon>Bacillus</taxon>
    </lineage>
</organism>
<comment type="caution">
    <text evidence="2">The sequence shown here is derived from an EMBL/GenBank/DDBJ whole genome shotgun (WGS) entry which is preliminary data.</text>
</comment>
<dbReference type="Proteomes" id="UP001330749">
    <property type="component" value="Unassembled WGS sequence"/>
</dbReference>
<sequence>MGPYNYEEFLEDLRIGREIHFIYNREEYYIGLGTGQFMFWAFIVTNFVK</sequence>
<keyword evidence="1" id="KW-1133">Transmembrane helix</keyword>
<keyword evidence="1" id="KW-0812">Transmembrane</keyword>
<evidence type="ECO:0000256" key="1">
    <source>
        <dbReference type="SAM" id="Phobius"/>
    </source>
</evidence>
<keyword evidence="3" id="KW-1185">Reference proteome</keyword>
<name>A0ABU6N733_9BACI</name>
<dbReference type="EMBL" id="JARMQG010000064">
    <property type="protein sequence ID" value="MED3562020.1"/>
    <property type="molecule type" value="Genomic_DNA"/>
</dbReference>
<dbReference type="RefSeq" id="WP_327966931.1">
    <property type="nucleotide sequence ID" value="NZ_JARMQG010000064.1"/>
</dbReference>
<evidence type="ECO:0000313" key="2">
    <source>
        <dbReference type="EMBL" id="MED3562020.1"/>
    </source>
</evidence>
<gene>
    <name evidence="2" type="ORF">P4447_05780</name>
</gene>
<evidence type="ECO:0000313" key="3">
    <source>
        <dbReference type="Proteomes" id="UP001330749"/>
    </source>
</evidence>
<feature type="transmembrane region" description="Helical" evidence="1">
    <location>
        <begin position="28"/>
        <end position="48"/>
    </location>
</feature>
<proteinExistence type="predicted"/>
<protein>
    <submittedName>
        <fullName evidence="2">Uncharacterized protein</fullName>
    </submittedName>
</protein>
<reference evidence="2 3" key="1">
    <citation type="submission" date="2023-03" db="EMBL/GenBank/DDBJ databases">
        <title>Bacillus Genome Sequencing.</title>
        <authorList>
            <person name="Dunlap C."/>
        </authorList>
    </citation>
    <scope>NUCLEOTIDE SEQUENCE [LARGE SCALE GENOMIC DNA]</scope>
    <source>
        <strain evidence="2 3">B-14544</strain>
    </source>
</reference>
<accession>A0ABU6N733</accession>
<keyword evidence="1" id="KW-0472">Membrane</keyword>